<evidence type="ECO:0000256" key="1">
    <source>
        <dbReference type="SAM" id="MobiDB-lite"/>
    </source>
</evidence>
<dbReference type="EMBL" id="JAGEOK010000032">
    <property type="protein sequence ID" value="MBO2443336.1"/>
    <property type="molecule type" value="Genomic_DNA"/>
</dbReference>
<gene>
    <name evidence="2" type="ORF">J4557_38020</name>
</gene>
<protein>
    <recommendedName>
        <fullName evidence="4">Endonuclease/exonuclease/phosphatase domain-containing protein</fullName>
    </recommendedName>
</protein>
<evidence type="ECO:0000313" key="3">
    <source>
        <dbReference type="Proteomes" id="UP000666915"/>
    </source>
</evidence>
<reference evidence="2 3" key="1">
    <citation type="submission" date="2021-03" db="EMBL/GenBank/DDBJ databases">
        <authorList>
            <person name="Kanchanasin P."/>
            <person name="Saeng-In P."/>
            <person name="Phongsopitanun W."/>
            <person name="Yuki M."/>
            <person name="Kudo T."/>
            <person name="Ohkuma M."/>
            <person name="Tanasupawat S."/>
        </authorList>
    </citation>
    <scope>NUCLEOTIDE SEQUENCE [LARGE SCALE GENOMIC DNA]</scope>
    <source>
        <strain evidence="2 3">L46</strain>
    </source>
</reference>
<organism evidence="2 3">
    <name type="scientific">Actinomadura nitritigenes</name>
    <dbReference type="NCBI Taxonomy" id="134602"/>
    <lineage>
        <taxon>Bacteria</taxon>
        <taxon>Bacillati</taxon>
        <taxon>Actinomycetota</taxon>
        <taxon>Actinomycetes</taxon>
        <taxon>Streptosporangiales</taxon>
        <taxon>Thermomonosporaceae</taxon>
        <taxon>Actinomadura</taxon>
    </lineage>
</organism>
<feature type="compositionally biased region" description="Polar residues" evidence="1">
    <location>
        <begin position="10"/>
        <end position="20"/>
    </location>
</feature>
<dbReference type="PANTHER" id="PTHR42834">
    <property type="entry name" value="ENDONUCLEASE/EXONUCLEASE/PHOSPHATASE FAMILY PROTEIN (AFU_ORTHOLOGUE AFUA_3G09210)"/>
    <property type="match status" value="1"/>
</dbReference>
<keyword evidence="3" id="KW-1185">Reference proteome</keyword>
<sequence length="119" mass="13385">MRTTEPPGRPSTTEELTSYTAEDPIKVLTGAGLAGQTERFVRPEQRYSYVFDGMSGELDHVLAGAALAKRVTGATIWHVNSDEPTFLDYNTEYNQPRFYRPDPFRSSDHDPVLVGLRLH</sequence>
<dbReference type="SUPFAM" id="SSF56219">
    <property type="entry name" value="DNase I-like"/>
    <property type="match status" value="1"/>
</dbReference>
<dbReference type="RefSeq" id="WP_208271646.1">
    <property type="nucleotide sequence ID" value="NZ_BAAAGM010000054.1"/>
</dbReference>
<accession>A0ABS3RAT0</accession>
<dbReference type="PANTHER" id="PTHR42834:SF1">
    <property type="entry name" value="ENDONUCLEASE_EXONUCLEASE_PHOSPHATASE FAMILY PROTEIN (AFU_ORTHOLOGUE AFUA_3G09210)"/>
    <property type="match status" value="1"/>
</dbReference>
<feature type="region of interest" description="Disordered" evidence="1">
    <location>
        <begin position="1"/>
        <end position="21"/>
    </location>
</feature>
<proteinExistence type="predicted"/>
<dbReference type="InterPro" id="IPR036691">
    <property type="entry name" value="Endo/exonu/phosph_ase_sf"/>
</dbReference>
<evidence type="ECO:0008006" key="4">
    <source>
        <dbReference type="Google" id="ProtNLM"/>
    </source>
</evidence>
<evidence type="ECO:0000313" key="2">
    <source>
        <dbReference type="EMBL" id="MBO2443336.1"/>
    </source>
</evidence>
<dbReference type="Proteomes" id="UP000666915">
    <property type="component" value="Unassembled WGS sequence"/>
</dbReference>
<name>A0ABS3RAT0_9ACTN</name>
<comment type="caution">
    <text evidence="2">The sequence shown here is derived from an EMBL/GenBank/DDBJ whole genome shotgun (WGS) entry which is preliminary data.</text>
</comment>